<gene>
    <name evidence="1" type="ORF">M8818_003457</name>
</gene>
<dbReference type="EMBL" id="JAMKPW020000015">
    <property type="protein sequence ID" value="KAK8210290.1"/>
    <property type="molecule type" value="Genomic_DNA"/>
</dbReference>
<dbReference type="Proteomes" id="UP001320706">
    <property type="component" value="Unassembled WGS sequence"/>
</dbReference>
<protein>
    <submittedName>
        <fullName evidence="1">Uncharacterized protein</fullName>
    </submittedName>
</protein>
<evidence type="ECO:0000313" key="1">
    <source>
        <dbReference type="EMBL" id="KAK8210290.1"/>
    </source>
</evidence>
<name>A0ACC3SE96_9PEZI</name>
<accession>A0ACC3SE96</accession>
<proteinExistence type="predicted"/>
<evidence type="ECO:0000313" key="2">
    <source>
        <dbReference type="Proteomes" id="UP001320706"/>
    </source>
</evidence>
<reference evidence="1" key="1">
    <citation type="submission" date="2024-02" db="EMBL/GenBank/DDBJ databases">
        <title>Metagenome Assembled Genome of Zalaria obscura JY119.</title>
        <authorList>
            <person name="Vighnesh L."/>
            <person name="Jagadeeshwari U."/>
            <person name="Venkata Ramana C."/>
            <person name="Sasikala C."/>
        </authorList>
    </citation>
    <scope>NUCLEOTIDE SEQUENCE</scope>
    <source>
        <strain evidence="1">JY119</strain>
    </source>
</reference>
<organism evidence="1 2">
    <name type="scientific">Zalaria obscura</name>
    <dbReference type="NCBI Taxonomy" id="2024903"/>
    <lineage>
        <taxon>Eukaryota</taxon>
        <taxon>Fungi</taxon>
        <taxon>Dikarya</taxon>
        <taxon>Ascomycota</taxon>
        <taxon>Pezizomycotina</taxon>
        <taxon>Dothideomycetes</taxon>
        <taxon>Dothideomycetidae</taxon>
        <taxon>Dothideales</taxon>
        <taxon>Zalariaceae</taxon>
        <taxon>Zalaria</taxon>
    </lineage>
</organism>
<comment type="caution">
    <text evidence="1">The sequence shown here is derived from an EMBL/GenBank/DDBJ whole genome shotgun (WGS) entry which is preliminary data.</text>
</comment>
<sequence>MAHAWVWEVSVDAERLIEVLCRSWLPHVLLPGAPQTDVEAPLRLEHAIDAGKYPAGTPRPNDRHAPRIAFGMYKLAMWRTITRDGPVSCCVEYLPYPFVPHSCHDDEAEGVSGSPFQGTTPIQASFRPCIRVSYDGLRLVIEVGIVAEPWRSQPYASRSAGERDPAHPYTSSRSCLMVVVALWVSVPIVNIRTHEQPFHFTPQCLE</sequence>
<keyword evidence="2" id="KW-1185">Reference proteome</keyword>